<feature type="domain" description="4Fe-4S ferredoxin-type" evidence="1">
    <location>
        <begin position="68"/>
        <end position="97"/>
    </location>
</feature>
<dbReference type="PANTHER" id="PTHR43193">
    <property type="match status" value="1"/>
</dbReference>
<feature type="domain" description="4Fe-4S ferredoxin-type" evidence="1">
    <location>
        <begin position="193"/>
        <end position="222"/>
    </location>
</feature>
<feature type="domain" description="4Fe-4S ferredoxin-type" evidence="1">
    <location>
        <begin position="236"/>
        <end position="265"/>
    </location>
</feature>
<dbReference type="AlphaFoldDB" id="A0A497EWD1"/>
<dbReference type="CDD" id="cd10549">
    <property type="entry name" value="MtMvhB_like"/>
    <property type="match status" value="2"/>
</dbReference>
<feature type="domain" description="4Fe-4S ferredoxin-type" evidence="1">
    <location>
        <begin position="268"/>
        <end position="300"/>
    </location>
</feature>
<dbReference type="PROSITE" id="PS51379">
    <property type="entry name" value="4FE4S_FER_2"/>
    <property type="match status" value="8"/>
</dbReference>
<dbReference type="InterPro" id="IPR017896">
    <property type="entry name" value="4Fe4S_Fe-S-bd"/>
</dbReference>
<dbReference type="InterPro" id="IPR017900">
    <property type="entry name" value="4Fe4S_Fe_S_CS"/>
</dbReference>
<feature type="domain" description="4Fe-4S ferredoxin-type" evidence="1">
    <location>
        <begin position="302"/>
        <end position="331"/>
    </location>
</feature>
<dbReference type="PRINTS" id="PR01868">
    <property type="entry name" value="ABCEFAMILY"/>
</dbReference>
<dbReference type="SUPFAM" id="SSF54862">
    <property type="entry name" value="4Fe-4S ferredoxins"/>
    <property type="match status" value="2"/>
</dbReference>
<reference evidence="2 3" key="1">
    <citation type="submission" date="2018-06" db="EMBL/GenBank/DDBJ databases">
        <title>Extensive metabolic versatility and redundancy in microbially diverse, dynamic hydrothermal sediments.</title>
        <authorList>
            <person name="Dombrowski N."/>
            <person name="Teske A."/>
            <person name="Baker B.J."/>
        </authorList>
    </citation>
    <scope>NUCLEOTIDE SEQUENCE [LARGE SCALE GENOMIC DNA]</scope>
    <source>
        <strain evidence="2">B30_G17</strain>
    </source>
</reference>
<protein>
    <submittedName>
        <fullName evidence="2">Ferredoxin</fullName>
    </submittedName>
</protein>
<dbReference type="Gene3D" id="3.30.70.20">
    <property type="match status" value="4"/>
</dbReference>
<dbReference type="GO" id="GO:0016491">
    <property type="term" value="F:oxidoreductase activity"/>
    <property type="evidence" value="ECO:0007669"/>
    <property type="project" value="UniProtKB-ARBA"/>
</dbReference>
<dbReference type="Proteomes" id="UP000281962">
    <property type="component" value="Unassembled WGS sequence"/>
</dbReference>
<accession>A0A497EWD1</accession>
<evidence type="ECO:0000313" key="2">
    <source>
        <dbReference type="EMBL" id="RLE51291.1"/>
    </source>
</evidence>
<proteinExistence type="predicted"/>
<organism evidence="2 3">
    <name type="scientific">Thermoproteota archaeon</name>
    <dbReference type="NCBI Taxonomy" id="2056631"/>
    <lineage>
        <taxon>Archaea</taxon>
        <taxon>Thermoproteota</taxon>
    </lineage>
</organism>
<name>A0A497EWD1_9CREN</name>
<dbReference type="Gene3D" id="3.30.70.3270">
    <property type="match status" value="1"/>
</dbReference>
<evidence type="ECO:0000259" key="1">
    <source>
        <dbReference type="PROSITE" id="PS51379"/>
    </source>
</evidence>
<dbReference type="Pfam" id="PF12838">
    <property type="entry name" value="Fer4_7"/>
    <property type="match status" value="3"/>
</dbReference>
<dbReference type="InterPro" id="IPR052977">
    <property type="entry name" value="Polyferredoxin-like_ET"/>
</dbReference>
<dbReference type="EMBL" id="QMQY01000009">
    <property type="protein sequence ID" value="RLE51291.1"/>
    <property type="molecule type" value="Genomic_DNA"/>
</dbReference>
<sequence length="427" mass="47990">MSTEKPLLELIEFDHLIKYEWKSPKLIKKLKFNQEKCNGCGLCIKVCPVNAIMLGPVKEVASGEMEAPLIIIDETKCIACPLCMLICPFNAITLEFENEPQYPKVKGKIEVDKNKCIPCLLCEKICPVKAVETKINIAKKDELVKYTTDEKWAEGSIEIDKDKCIYCGLCEKLCEAIKIFWTEPKPPDFKPALDIIIDESKCDYCKLCEEICPVEAIKVECTASAPREITKVKVSGEITIDENKCIYCGLCDQECPVEAINVIKIFEGEIDLVNLDKCDPSGCKNCVNICPANSIYVPKKEKGIRISEKSCIYCGACENACPEDVIKVRILDLRIEEINNLWSESIKEHLMKVIEGYEPPKPYIYARNIKPPEIIRKVPESAPVPPTPEGYAIAKKAIDELLGHLKSSKTRALLEAGKIEKLREIIV</sequence>
<feature type="domain" description="4Fe-4S ferredoxin-type" evidence="1">
    <location>
        <begin position="155"/>
        <end position="184"/>
    </location>
</feature>
<gene>
    <name evidence="2" type="ORF">DRJ21_00470</name>
</gene>
<dbReference type="PROSITE" id="PS00198">
    <property type="entry name" value="4FE4S_FER_1"/>
    <property type="match status" value="4"/>
</dbReference>
<dbReference type="PANTHER" id="PTHR43193:SF2">
    <property type="entry name" value="POLYFERREDOXIN PROTEIN FWDF"/>
    <property type="match status" value="1"/>
</dbReference>
<feature type="domain" description="4Fe-4S ferredoxin-type" evidence="1">
    <location>
        <begin position="28"/>
        <end position="57"/>
    </location>
</feature>
<feature type="domain" description="4Fe-4S ferredoxin-type" evidence="1">
    <location>
        <begin position="107"/>
        <end position="136"/>
    </location>
</feature>
<dbReference type="InterPro" id="IPR013283">
    <property type="entry name" value="RLI1"/>
</dbReference>
<dbReference type="Pfam" id="PF00037">
    <property type="entry name" value="Fer4"/>
    <property type="match status" value="2"/>
</dbReference>
<evidence type="ECO:0000313" key="3">
    <source>
        <dbReference type="Proteomes" id="UP000281962"/>
    </source>
</evidence>
<comment type="caution">
    <text evidence="2">The sequence shown here is derived from an EMBL/GenBank/DDBJ whole genome shotgun (WGS) entry which is preliminary data.</text>
</comment>